<keyword evidence="1 8" id="KW-0479">Metal-binding</keyword>
<evidence type="ECO:0000256" key="6">
    <source>
        <dbReference type="ARBA" id="ARBA00023242"/>
    </source>
</evidence>
<keyword evidence="5 8" id="KW-0238">DNA-binding</keyword>
<feature type="region of interest" description="Disordered" evidence="10">
    <location>
        <begin position="1"/>
        <end position="320"/>
    </location>
</feature>
<feature type="compositionally biased region" description="Basic residues" evidence="10">
    <location>
        <begin position="692"/>
        <end position="703"/>
    </location>
</feature>
<proteinExistence type="predicted"/>
<evidence type="ECO:0000259" key="12">
    <source>
        <dbReference type="PROSITE" id="PS50809"/>
    </source>
</evidence>
<dbReference type="GO" id="GO:0006355">
    <property type="term" value="P:regulation of DNA-templated transcription"/>
    <property type="evidence" value="ECO:0007669"/>
    <property type="project" value="InterPro"/>
</dbReference>
<accession>A0AAV7X5H4</accession>
<dbReference type="InterPro" id="IPR001275">
    <property type="entry name" value="DM_DNA-bd"/>
</dbReference>
<feature type="compositionally biased region" description="Basic and acidic residues" evidence="10">
    <location>
        <begin position="568"/>
        <end position="581"/>
    </location>
</feature>
<dbReference type="InterPro" id="IPR036407">
    <property type="entry name" value="DM_DNA-bd_sf"/>
</dbReference>
<dbReference type="InterPro" id="IPR036236">
    <property type="entry name" value="Znf_C2H2_sf"/>
</dbReference>
<dbReference type="SUPFAM" id="SSF82927">
    <property type="entry name" value="Cysteine-rich DNA binding domain, (DM domain)"/>
    <property type="match status" value="3"/>
</dbReference>
<dbReference type="InterPro" id="IPR013087">
    <property type="entry name" value="Znf_C2H2_type"/>
</dbReference>
<feature type="domain" description="DM" evidence="12">
    <location>
        <begin position="793"/>
        <end position="840"/>
    </location>
</feature>
<dbReference type="Proteomes" id="UP001075354">
    <property type="component" value="Chromosome 16"/>
</dbReference>
<feature type="compositionally biased region" description="Low complexity" evidence="10">
    <location>
        <begin position="632"/>
        <end position="641"/>
    </location>
</feature>
<gene>
    <name evidence="13" type="ORF">ONE63_004933</name>
</gene>
<feature type="region of interest" description="Disordered" evidence="10">
    <location>
        <begin position="632"/>
        <end position="706"/>
    </location>
</feature>
<organism evidence="13 14">
    <name type="scientific">Megalurothrips usitatus</name>
    <name type="common">bean blossom thrips</name>
    <dbReference type="NCBI Taxonomy" id="439358"/>
    <lineage>
        <taxon>Eukaryota</taxon>
        <taxon>Metazoa</taxon>
        <taxon>Ecdysozoa</taxon>
        <taxon>Arthropoda</taxon>
        <taxon>Hexapoda</taxon>
        <taxon>Insecta</taxon>
        <taxon>Pterygota</taxon>
        <taxon>Neoptera</taxon>
        <taxon>Paraneoptera</taxon>
        <taxon>Thysanoptera</taxon>
        <taxon>Terebrantia</taxon>
        <taxon>Thripoidea</taxon>
        <taxon>Thripidae</taxon>
        <taxon>Megalurothrips</taxon>
    </lineage>
</organism>
<evidence type="ECO:0000256" key="2">
    <source>
        <dbReference type="ARBA" id="ARBA00022737"/>
    </source>
</evidence>
<dbReference type="Gene3D" id="3.30.160.60">
    <property type="entry name" value="Classic Zinc Finger"/>
    <property type="match status" value="2"/>
</dbReference>
<dbReference type="Pfam" id="PF00751">
    <property type="entry name" value="DM"/>
    <property type="match status" value="1"/>
</dbReference>
<dbReference type="PANTHER" id="PTHR24379:SF121">
    <property type="entry name" value="C2H2-TYPE DOMAIN-CONTAINING PROTEIN"/>
    <property type="match status" value="1"/>
</dbReference>
<feature type="compositionally biased region" description="Basic and acidic residues" evidence="10">
    <location>
        <begin position="125"/>
        <end position="140"/>
    </location>
</feature>
<evidence type="ECO:0000313" key="14">
    <source>
        <dbReference type="Proteomes" id="UP001075354"/>
    </source>
</evidence>
<evidence type="ECO:0000313" key="13">
    <source>
        <dbReference type="EMBL" id="KAJ1519667.1"/>
    </source>
</evidence>
<dbReference type="GO" id="GO:0008270">
    <property type="term" value="F:zinc ion binding"/>
    <property type="evidence" value="ECO:0007669"/>
    <property type="project" value="UniProtKB-KW"/>
</dbReference>
<dbReference type="EMBL" id="JAPTSV010000016">
    <property type="protein sequence ID" value="KAJ1519667.1"/>
    <property type="molecule type" value="Genomic_DNA"/>
</dbReference>
<evidence type="ECO:0000256" key="3">
    <source>
        <dbReference type="ARBA" id="ARBA00022771"/>
    </source>
</evidence>
<dbReference type="PROSITE" id="PS40000">
    <property type="entry name" value="DM_1"/>
    <property type="match status" value="2"/>
</dbReference>
<comment type="subcellular location">
    <subcellularLocation>
        <location evidence="8">Nucleus</location>
    </subcellularLocation>
</comment>
<dbReference type="PROSITE" id="PS50809">
    <property type="entry name" value="DM_2"/>
    <property type="match status" value="1"/>
</dbReference>
<evidence type="ECO:0000256" key="8">
    <source>
        <dbReference type="PROSITE-ProRule" id="PRU00070"/>
    </source>
</evidence>
<feature type="DNA-binding region" description="DM" evidence="8">
    <location>
        <begin position="793"/>
        <end position="840"/>
    </location>
</feature>
<dbReference type="PROSITE" id="PS50157">
    <property type="entry name" value="ZINC_FINGER_C2H2_2"/>
    <property type="match status" value="2"/>
</dbReference>
<dbReference type="Gene3D" id="4.10.1040.10">
    <property type="entry name" value="DM DNA-binding domain"/>
    <property type="match status" value="2"/>
</dbReference>
<feature type="coiled-coil region" evidence="9">
    <location>
        <begin position="965"/>
        <end position="995"/>
    </location>
</feature>
<evidence type="ECO:0000256" key="1">
    <source>
        <dbReference type="ARBA" id="ARBA00022723"/>
    </source>
</evidence>
<keyword evidence="3 7" id="KW-0863">Zinc-finger</keyword>
<dbReference type="SMART" id="SM00301">
    <property type="entry name" value="DM"/>
    <property type="match status" value="2"/>
</dbReference>
<sequence>MAASAEEGGGAAEEPAGDAAEDRRPPALLQLRRVSDLHDDDSLSLPELHPETELSDSDGSRPWRNSPPVLEPEAPAERQQRGGDDEDGFWPRWSRSRVRRGGNASTGSWASTVRRSARSASVYRYYRDGSSEESSPERHAPATTGSRTRTTRSTTGAARSRTRTDRSRSNSSGTTTRRQSRARAARPSTSCGSRPGSPSSARIPVTRSGSTARGRSPQPEGGIHKRRSRSLAPPAKRVRVDASPGRRAPSGALRASADVLEPKSPEERHGDGPLRTNAVQHQTAAPATSPTPDLSRASPSSPAEDRTIADSATDVGGPEDAAVPGWLTGAAKIVASMSTGCGLCVGSGHVSVDGTAYFDLCDCLAALDGVDRVGAVGCALWALSGQTLKLDSVRFRVGGSDLDVIDALLRIEARRLRRVDARFVPDADAGRREETLRRRLGEMAGVVRQRRRRPGARGPWCPLCLRHGVARTSADHKAPPCQYLFCWCWSCQTGSPFTREFRQQHGVTEFLVVKTADVRDFVDPRDASGEGDRDVVCLDDDDSVVVLDDDDSVVVLYDEQDGVVVDLADDHNDRMGDRGTKAPEGISPGDSTPETAASGAVPRTPTPDVVALQTTALPEAVSPPAAAATTLALPTTSPSSVKKPTVIAGPSSPGPRLTSTPEEAPAQAPDEVSDEAALPPQPPSPVVAASGSRRRHALRQRRVRSADATAVSSEHIEQLLDSLPHSLAASMERGTRYCACCRNHGLAARLAGHSCPFAYCPCGLCVSTSAPASAPAPSPVGPVSEVGVRPRFCARCRAHGQTTPLSGHRAKCPHTKCECSECVRTCRDRRARAVAFAQGTASAPAPPHSRKTVLRLTASVLPPLSDVTPPSSEPSLSPVLDDLPPLGPPPLMAMSPPWSPASPEYSLLDSEAGVVEAGVVEAGVVEAGVEEAGVEEAGVEEAGVEEAGVEEAGVEEAGVEEAGELEDAVEEAGELEDAMEEAGELEDTVEEAGKLGDAVEDAPSRVEEEPPSCEECGLQGPSRLSLARHALAAHALPWRYKCLVCGACFSSRWRLQLHAGLEHRGLSERCDRCPDRFPTPLLVNVHLLVDHKTAVLLSCPSCSAKFATIRSLRAHLDGEPDADAGSECSPPRCEVCAGGPFPDVAQLLVHHHRHLADVRASHCAVCAAWFPTVALLQAHEAYAHGDPPQFACPVARCGVFAPTAEALSLHQYSSHRHRRPYRCPCGKAFSRLNRFSQHVVKSLHMLPVVRGPAGAGLTHTCARCGLTADDLVHIRDHEAVSHMGLLPMDRVAQLMTLFNHARLVSAAQ</sequence>
<keyword evidence="6 8" id="KW-0539">Nucleus</keyword>
<name>A0AAV7X5H4_9NEOP</name>
<feature type="domain" description="C2H2-type" evidence="11">
    <location>
        <begin position="1040"/>
        <end position="1068"/>
    </location>
</feature>
<dbReference type="GO" id="GO:0043565">
    <property type="term" value="F:sequence-specific DNA binding"/>
    <property type="evidence" value="ECO:0007669"/>
    <property type="project" value="InterPro"/>
</dbReference>
<evidence type="ECO:0000256" key="10">
    <source>
        <dbReference type="SAM" id="MobiDB-lite"/>
    </source>
</evidence>
<feature type="domain" description="C2H2-type" evidence="11">
    <location>
        <begin position="1190"/>
        <end position="1220"/>
    </location>
</feature>
<protein>
    <submittedName>
        <fullName evidence="13">Uncharacterized protein</fullName>
    </submittedName>
</protein>
<keyword evidence="4 8" id="KW-0862">Zinc</keyword>
<dbReference type="PROSITE" id="PS00028">
    <property type="entry name" value="ZINC_FINGER_C2H2_1"/>
    <property type="match status" value="2"/>
</dbReference>
<reference evidence="13" key="1">
    <citation type="submission" date="2022-12" db="EMBL/GenBank/DDBJ databases">
        <title>Chromosome-level genome assembly of the bean flower thrips Megalurothrips usitatus.</title>
        <authorList>
            <person name="Ma L."/>
            <person name="Liu Q."/>
            <person name="Li H."/>
            <person name="Cai W."/>
        </authorList>
    </citation>
    <scope>NUCLEOTIDE SEQUENCE</scope>
    <source>
        <strain evidence="13">Cailab_2022a</strain>
    </source>
</reference>
<feature type="compositionally biased region" description="Polar residues" evidence="10">
    <location>
        <begin position="277"/>
        <end position="301"/>
    </location>
</feature>
<evidence type="ECO:0000256" key="5">
    <source>
        <dbReference type="ARBA" id="ARBA00023125"/>
    </source>
</evidence>
<feature type="region of interest" description="Disordered" evidence="10">
    <location>
        <begin position="567"/>
        <end position="606"/>
    </location>
</feature>
<dbReference type="GO" id="GO:0005634">
    <property type="term" value="C:nucleus"/>
    <property type="evidence" value="ECO:0007669"/>
    <property type="project" value="UniProtKB-SubCell"/>
</dbReference>
<keyword evidence="2" id="KW-0677">Repeat</keyword>
<evidence type="ECO:0000256" key="4">
    <source>
        <dbReference type="ARBA" id="ARBA00022833"/>
    </source>
</evidence>
<evidence type="ECO:0000256" key="9">
    <source>
        <dbReference type="SAM" id="Coils"/>
    </source>
</evidence>
<dbReference type="PANTHER" id="PTHR24379">
    <property type="entry name" value="KRAB AND ZINC FINGER DOMAIN-CONTAINING"/>
    <property type="match status" value="1"/>
</dbReference>
<comment type="caution">
    <text evidence="13">The sequence shown here is derived from an EMBL/GenBank/DDBJ whole genome shotgun (WGS) entry which is preliminary data.</text>
</comment>
<dbReference type="SUPFAM" id="SSF57667">
    <property type="entry name" value="beta-beta-alpha zinc fingers"/>
    <property type="match status" value="1"/>
</dbReference>
<keyword evidence="9" id="KW-0175">Coiled coil</keyword>
<feature type="compositionally biased region" description="Low complexity" evidence="10">
    <location>
        <begin position="1"/>
        <end position="18"/>
    </location>
</feature>
<evidence type="ECO:0000256" key="7">
    <source>
        <dbReference type="PROSITE-ProRule" id="PRU00042"/>
    </source>
</evidence>
<feature type="compositionally biased region" description="Basic and acidic residues" evidence="10">
    <location>
        <begin position="260"/>
        <end position="272"/>
    </location>
</feature>
<keyword evidence="14" id="KW-1185">Reference proteome</keyword>
<feature type="compositionally biased region" description="Low complexity" evidence="10">
    <location>
        <begin position="142"/>
        <end position="159"/>
    </location>
</feature>
<dbReference type="SMART" id="SM00355">
    <property type="entry name" value="ZnF_C2H2"/>
    <property type="match status" value="9"/>
</dbReference>
<evidence type="ECO:0000259" key="11">
    <source>
        <dbReference type="PROSITE" id="PS50157"/>
    </source>
</evidence>